<protein>
    <submittedName>
        <fullName evidence="4">Uncharacterized protein</fullName>
    </submittedName>
</protein>
<evidence type="ECO:0000313" key="5">
    <source>
        <dbReference type="Proteomes" id="UP000241690"/>
    </source>
</evidence>
<dbReference type="Proteomes" id="UP000241690">
    <property type="component" value="Unassembled WGS sequence"/>
</dbReference>
<comment type="similarity">
    <text evidence="1">Belongs to the short-chain dehydrogenases/reductases (SDR) family.</text>
</comment>
<accession>A0A2T3ZUL2</accession>
<dbReference type="GO" id="GO:0016491">
    <property type="term" value="F:oxidoreductase activity"/>
    <property type="evidence" value="ECO:0007669"/>
    <property type="project" value="UniProtKB-KW"/>
</dbReference>
<dbReference type="STRING" id="983964.A0A2T3ZUL2"/>
<evidence type="ECO:0000256" key="3">
    <source>
        <dbReference type="SAM" id="SignalP"/>
    </source>
</evidence>
<dbReference type="InterPro" id="IPR002347">
    <property type="entry name" value="SDR_fam"/>
</dbReference>
<dbReference type="SUPFAM" id="SSF51735">
    <property type="entry name" value="NAD(P)-binding Rossmann-fold domains"/>
    <property type="match status" value="1"/>
</dbReference>
<evidence type="ECO:0000256" key="1">
    <source>
        <dbReference type="ARBA" id="ARBA00006484"/>
    </source>
</evidence>
<dbReference type="InterPro" id="IPR036291">
    <property type="entry name" value="NAD(P)-bd_dom_sf"/>
</dbReference>
<dbReference type="GeneID" id="36625052"/>
<gene>
    <name evidence="4" type="ORF">M431DRAFT_487503</name>
</gene>
<proteinExistence type="inferred from homology"/>
<dbReference type="RefSeq" id="XP_024768181.1">
    <property type="nucleotide sequence ID" value="XM_024916483.1"/>
</dbReference>
<keyword evidence="2" id="KW-0560">Oxidoreductase</keyword>
<keyword evidence="3" id="KW-0732">Signal</keyword>
<feature type="chain" id="PRO_5015495199" evidence="3">
    <location>
        <begin position="17"/>
        <end position="410"/>
    </location>
</feature>
<dbReference type="Gene3D" id="3.40.50.720">
    <property type="entry name" value="NAD(P)-binding Rossmann-like Domain"/>
    <property type="match status" value="1"/>
</dbReference>
<evidence type="ECO:0000256" key="2">
    <source>
        <dbReference type="ARBA" id="ARBA00023002"/>
    </source>
</evidence>
<reference evidence="4 5" key="1">
    <citation type="submission" date="2016-07" db="EMBL/GenBank/DDBJ databases">
        <title>Multiple horizontal gene transfer events from other fungi enriched the ability of initially mycotrophic Trichoderma (Ascomycota) to feed on dead plant biomass.</title>
        <authorList>
            <consortium name="DOE Joint Genome Institute"/>
            <person name="Aerts A."/>
            <person name="Atanasova L."/>
            <person name="Chenthamara K."/>
            <person name="Zhang J."/>
            <person name="Grujic M."/>
            <person name="Henrissat B."/>
            <person name="Kuo A."/>
            <person name="Salamov A."/>
            <person name="Lipzen A."/>
            <person name="Labutti K."/>
            <person name="Barry K."/>
            <person name="Miao Y."/>
            <person name="Rahimi M.J."/>
            <person name="Shen Q."/>
            <person name="Grigoriev I.V."/>
            <person name="Kubicek C.P."/>
            <person name="Druzhinina I.S."/>
        </authorList>
    </citation>
    <scope>NUCLEOTIDE SEQUENCE [LARGE SCALE GENOMIC DNA]</scope>
    <source>
        <strain evidence="4 5">CBS 226.95</strain>
    </source>
</reference>
<dbReference type="PANTHER" id="PTHR24320">
    <property type="entry name" value="RETINOL DEHYDROGENASE"/>
    <property type="match status" value="1"/>
</dbReference>
<dbReference type="EMBL" id="KZ679698">
    <property type="protein sequence ID" value="PTB48504.1"/>
    <property type="molecule type" value="Genomic_DNA"/>
</dbReference>
<dbReference type="PRINTS" id="PR00081">
    <property type="entry name" value="GDHRDH"/>
</dbReference>
<sequence>MKFSFAIVALAGLVAASPAPIVDGKRVCGSAKQGLLGCPFVSLRAYAVVLDPGFWWRLSSYLYTMDRYAAAHASRNGPGDARPTALQIVADEFQYGNTGKDSLSELTIVITGATSGIGYEAARALYSTGAKLFITARDADKAKSVIEKIVSSVSPVEGRKYQKIEFVSMDMVSLASVRQAAEEILAKAEHINVLINNAGVAFEPFEHTEEGLLRTWAVNYVAPFLLTYLLLPRLEASSTKSRRSRVVNLSTTGHRLFPVHLDDPNFRKTPYEPMSAYATSKLAVIYNANFIDRHFSTRGVRAVSLHPGTVHTPLYAGYAAQQTDKADVPPGYMEELKSVEQGAATTVFAAIASCLEEKGGVYLENCSYGKEATAEFGMMDGGYAAFAFDEVAEENLWKETCELLKVPDIL</sequence>
<name>A0A2T3ZUL2_TRIHA</name>
<keyword evidence="5" id="KW-1185">Reference proteome</keyword>
<dbReference type="PANTHER" id="PTHR24320:SF272">
    <property type="entry name" value="NAD(P)-BINDING ROSSMANN-FOLD SUPERFAMILY PROTEIN"/>
    <property type="match status" value="1"/>
</dbReference>
<dbReference type="Pfam" id="PF00106">
    <property type="entry name" value="adh_short"/>
    <property type="match status" value="1"/>
</dbReference>
<dbReference type="AlphaFoldDB" id="A0A2T3ZUL2"/>
<organism evidence="4 5">
    <name type="scientific">Trichoderma harzianum CBS 226.95</name>
    <dbReference type="NCBI Taxonomy" id="983964"/>
    <lineage>
        <taxon>Eukaryota</taxon>
        <taxon>Fungi</taxon>
        <taxon>Dikarya</taxon>
        <taxon>Ascomycota</taxon>
        <taxon>Pezizomycotina</taxon>
        <taxon>Sordariomycetes</taxon>
        <taxon>Hypocreomycetidae</taxon>
        <taxon>Hypocreales</taxon>
        <taxon>Hypocreaceae</taxon>
        <taxon>Trichoderma</taxon>
    </lineage>
</organism>
<evidence type="ECO:0000313" key="4">
    <source>
        <dbReference type="EMBL" id="PTB48504.1"/>
    </source>
</evidence>
<feature type="signal peptide" evidence="3">
    <location>
        <begin position="1"/>
        <end position="16"/>
    </location>
</feature>